<dbReference type="Ensembl" id="ENSCRFT00000013487.1">
    <property type="protein sequence ID" value="ENSCRFP00000013038.1"/>
    <property type="gene ID" value="ENSCRFG00000010103.1"/>
</dbReference>
<accession>A0A8C3QYR4</accession>
<name>A0A8C3QYR4_9PASS</name>
<sequence length="117" mass="12845">MDFSLCPALKGSLSDHTIPVWFWLEGTLKILSSQALPWAGTLFTVPACCTQCQGLPILRGDNPLPPSSLNPQKNFCSTRTSHLTPPAWRTRGVPSLIKWLISVLTFINCFSKGGRGF</sequence>
<proteinExistence type="predicted"/>
<evidence type="ECO:0000313" key="2">
    <source>
        <dbReference type="Proteomes" id="UP000694396"/>
    </source>
</evidence>
<dbReference type="Proteomes" id="UP000694396">
    <property type="component" value="Unplaced"/>
</dbReference>
<organism evidence="1 2">
    <name type="scientific">Cyanoderma ruficeps</name>
    <name type="common">rufous-capped babbler</name>
    <dbReference type="NCBI Taxonomy" id="181631"/>
    <lineage>
        <taxon>Eukaryota</taxon>
        <taxon>Metazoa</taxon>
        <taxon>Chordata</taxon>
        <taxon>Craniata</taxon>
        <taxon>Vertebrata</taxon>
        <taxon>Euteleostomi</taxon>
        <taxon>Archelosauria</taxon>
        <taxon>Archosauria</taxon>
        <taxon>Dinosauria</taxon>
        <taxon>Saurischia</taxon>
        <taxon>Theropoda</taxon>
        <taxon>Coelurosauria</taxon>
        <taxon>Aves</taxon>
        <taxon>Neognathae</taxon>
        <taxon>Neoaves</taxon>
        <taxon>Telluraves</taxon>
        <taxon>Australaves</taxon>
        <taxon>Passeriformes</taxon>
        <taxon>Sylvioidea</taxon>
        <taxon>Timaliidae</taxon>
        <taxon>Cyanoderma</taxon>
    </lineage>
</organism>
<reference evidence="1" key="2">
    <citation type="submission" date="2025-09" db="UniProtKB">
        <authorList>
            <consortium name="Ensembl"/>
        </authorList>
    </citation>
    <scope>IDENTIFICATION</scope>
</reference>
<protein>
    <submittedName>
        <fullName evidence="1">Uncharacterized protein</fullName>
    </submittedName>
</protein>
<dbReference type="AlphaFoldDB" id="A0A8C3QYR4"/>
<reference evidence="1" key="1">
    <citation type="submission" date="2025-08" db="UniProtKB">
        <authorList>
            <consortium name="Ensembl"/>
        </authorList>
    </citation>
    <scope>IDENTIFICATION</scope>
</reference>
<keyword evidence="2" id="KW-1185">Reference proteome</keyword>
<evidence type="ECO:0000313" key="1">
    <source>
        <dbReference type="Ensembl" id="ENSCRFP00000013038.1"/>
    </source>
</evidence>